<evidence type="ECO:0000259" key="2">
    <source>
        <dbReference type="Pfam" id="PF07075"/>
    </source>
</evidence>
<organism evidence="4 5">
    <name type="scientific">Dysgonomonas capnocytophagoides</name>
    <dbReference type="NCBI Taxonomy" id="45254"/>
    <lineage>
        <taxon>Bacteria</taxon>
        <taxon>Pseudomonadati</taxon>
        <taxon>Bacteroidota</taxon>
        <taxon>Bacteroidia</taxon>
        <taxon>Bacteroidales</taxon>
        <taxon>Dysgonomonadaceae</taxon>
        <taxon>Dysgonomonas</taxon>
    </lineage>
</organism>
<dbReference type="Gene3D" id="3.90.1150.140">
    <property type="match status" value="1"/>
</dbReference>
<feature type="chain" id="PRO_5021373289" evidence="1">
    <location>
        <begin position="21"/>
        <end position="386"/>
    </location>
</feature>
<gene>
    <name evidence="4" type="ORF">E2605_17605</name>
</gene>
<evidence type="ECO:0000313" key="5">
    <source>
        <dbReference type="Proteomes" id="UP000297861"/>
    </source>
</evidence>
<protein>
    <submittedName>
        <fullName evidence="4">DUF1343 domain-containing protein</fullName>
    </submittedName>
</protein>
<dbReference type="InterPro" id="IPR008302">
    <property type="entry name" value="NamZ"/>
</dbReference>
<dbReference type="PANTHER" id="PTHR42915:SF1">
    <property type="entry name" value="PEPTIDOGLYCAN BETA-N-ACETYLMURAMIDASE NAMZ"/>
    <property type="match status" value="1"/>
</dbReference>
<feature type="signal peptide" evidence="1">
    <location>
        <begin position="1"/>
        <end position="20"/>
    </location>
</feature>
<dbReference type="Pfam" id="PF20732">
    <property type="entry name" value="NamZ_C"/>
    <property type="match status" value="1"/>
</dbReference>
<sequence length="386" mass="43214">MKKGFLLSLVFLLLAFQIQAVSNIKVGADRFDKLLPLINNKRVALVVNHTSCLSNGTHLLDALISESVNVTKIFAPEHGFRGNADAGELIVNGKDPKTGLPVASLYGRTKKPTSEMLQDVDVVIFDIQDVGARFYTYISTMHYVMEACAENNKLLIVLDRPNPHDYIDGPVLKPAYKSFVGMHPIPVLHGLTIGELAGMINGEGWLSGSKKCDLTVIKAEGWKHRDKYSLPIKPSPNLPNDQSISLYASLCFFEATNVSVGRGTYYPFQVIGYPDSRFGLFTFTPVALEGFDKNPLQKDKICYGIDLRNEKFDQGLILKYLIQFYKKSGQGTKFFKSPKFMNMLAGSDQLQRQIVSGMSESAIRKTWAGDLMLYKNKRKKYLLYED</sequence>
<comment type="caution">
    <text evidence="4">The sequence shown here is derived from an EMBL/GenBank/DDBJ whole genome shotgun (WGS) entry which is preliminary data.</text>
</comment>
<dbReference type="OrthoDB" id="9801061at2"/>
<feature type="domain" description="Peptidoglycan beta-N-acetylmuramidase NamZ N-terminal" evidence="2">
    <location>
        <begin position="43"/>
        <end position="241"/>
    </location>
</feature>
<dbReference type="Pfam" id="PF07075">
    <property type="entry name" value="NamZ_N"/>
    <property type="match status" value="1"/>
</dbReference>
<dbReference type="PIRSF" id="PIRSF016719">
    <property type="entry name" value="UCP016719"/>
    <property type="match status" value="1"/>
</dbReference>
<dbReference type="InterPro" id="IPR048502">
    <property type="entry name" value="NamZ_N"/>
</dbReference>
<evidence type="ECO:0000256" key="1">
    <source>
        <dbReference type="SAM" id="SignalP"/>
    </source>
</evidence>
<accession>A0A4Y8L0W4</accession>
<name>A0A4Y8L0W4_9BACT</name>
<feature type="domain" description="Peptidoglycan beta-N-acetylmuramidase NamZ C-terminal" evidence="3">
    <location>
        <begin position="246"/>
        <end position="384"/>
    </location>
</feature>
<dbReference type="STRING" id="1121485.GCA_000426485_00728"/>
<keyword evidence="5" id="KW-1185">Reference proteome</keyword>
<dbReference type="Proteomes" id="UP000297861">
    <property type="component" value="Unassembled WGS sequence"/>
</dbReference>
<dbReference type="RefSeq" id="WP_134437389.1">
    <property type="nucleotide sequence ID" value="NZ_SOML01000014.1"/>
</dbReference>
<dbReference type="EMBL" id="SOML01000014">
    <property type="protein sequence ID" value="TFD93109.1"/>
    <property type="molecule type" value="Genomic_DNA"/>
</dbReference>
<dbReference type="GO" id="GO:0033922">
    <property type="term" value="F:peptidoglycan beta-N-acetylmuramidase activity"/>
    <property type="evidence" value="ECO:0007669"/>
    <property type="project" value="InterPro"/>
</dbReference>
<proteinExistence type="predicted"/>
<evidence type="ECO:0000313" key="4">
    <source>
        <dbReference type="EMBL" id="TFD93109.1"/>
    </source>
</evidence>
<dbReference type="InterPro" id="IPR048503">
    <property type="entry name" value="NamZ_C"/>
</dbReference>
<reference evidence="4 5" key="1">
    <citation type="submission" date="2019-03" db="EMBL/GenBank/DDBJ databases">
        <title>San Antonio Military Medical Center submission to MRSN (WRAIR), pending publication.</title>
        <authorList>
            <person name="Blyth D.M."/>
            <person name="Mccarthy S.L."/>
            <person name="Schall S.E."/>
            <person name="Stam J.A."/>
            <person name="Ong A.C."/>
            <person name="Mcgann P.T."/>
        </authorList>
    </citation>
    <scope>NUCLEOTIDE SEQUENCE [LARGE SCALE GENOMIC DNA]</scope>
    <source>
        <strain evidence="4 5">MRSN571793</strain>
    </source>
</reference>
<keyword evidence="1" id="KW-0732">Signal</keyword>
<dbReference type="Gene3D" id="3.40.50.12170">
    <property type="entry name" value="Uncharacterised protein PF07075, DUF1343"/>
    <property type="match status" value="1"/>
</dbReference>
<dbReference type="PANTHER" id="PTHR42915">
    <property type="entry name" value="HYPOTHETICAL 460 KDA PROTEIN IN FEUA-SIGW INTERGENIC REGION [PRECURSOR]"/>
    <property type="match status" value="1"/>
</dbReference>
<dbReference type="AlphaFoldDB" id="A0A4Y8L0W4"/>
<evidence type="ECO:0000259" key="3">
    <source>
        <dbReference type="Pfam" id="PF20732"/>
    </source>
</evidence>